<feature type="transmembrane region" description="Helical" evidence="5">
    <location>
        <begin position="230"/>
        <end position="251"/>
    </location>
</feature>
<evidence type="ECO:0000256" key="2">
    <source>
        <dbReference type="ARBA" id="ARBA00022692"/>
    </source>
</evidence>
<accession>A0AAD1WSY6</accession>
<dbReference type="Proteomes" id="UP001295444">
    <property type="component" value="Chromosome 13"/>
</dbReference>
<comment type="subcellular location">
    <subcellularLocation>
        <location evidence="1">Membrane</location>
        <topology evidence="1">Multi-pass membrane protein</topology>
    </subcellularLocation>
</comment>
<feature type="transmembrane region" description="Helical" evidence="5">
    <location>
        <begin position="293"/>
        <end position="313"/>
    </location>
</feature>
<keyword evidence="4 5" id="KW-0472">Membrane</keyword>
<name>A0AAD1WSY6_PELCU</name>
<keyword evidence="7" id="KW-1185">Reference proteome</keyword>
<dbReference type="PANTHER" id="PTHR11040">
    <property type="entry name" value="ZINC/IRON TRANSPORTER"/>
    <property type="match status" value="1"/>
</dbReference>
<feature type="transmembrane region" description="Helical" evidence="5">
    <location>
        <begin position="105"/>
        <end position="122"/>
    </location>
</feature>
<keyword evidence="3 5" id="KW-1133">Transmembrane helix</keyword>
<dbReference type="AlphaFoldDB" id="A0AAD1WSY6"/>
<reference evidence="6" key="1">
    <citation type="submission" date="2022-03" db="EMBL/GenBank/DDBJ databases">
        <authorList>
            <person name="Alioto T."/>
            <person name="Alioto T."/>
            <person name="Gomez Garrido J."/>
        </authorList>
    </citation>
    <scope>NUCLEOTIDE SEQUENCE</scope>
</reference>
<dbReference type="InterPro" id="IPR003689">
    <property type="entry name" value="ZIP"/>
</dbReference>
<evidence type="ECO:0000256" key="3">
    <source>
        <dbReference type="ARBA" id="ARBA00022989"/>
    </source>
</evidence>
<protein>
    <submittedName>
        <fullName evidence="6">Zinc transporter ZIP1</fullName>
    </submittedName>
</protein>
<evidence type="ECO:0000256" key="4">
    <source>
        <dbReference type="ARBA" id="ARBA00023136"/>
    </source>
</evidence>
<dbReference type="Pfam" id="PF02535">
    <property type="entry name" value="Zip"/>
    <property type="match status" value="1"/>
</dbReference>
<dbReference type="PANTHER" id="PTHR11040:SF58">
    <property type="entry name" value="ZINC TRANSPORTER ZIP1"/>
    <property type="match status" value="1"/>
</dbReference>
<evidence type="ECO:0000256" key="1">
    <source>
        <dbReference type="ARBA" id="ARBA00004141"/>
    </source>
</evidence>
<proteinExistence type="predicted"/>
<gene>
    <name evidence="6" type="ORF">PECUL_23A038183</name>
</gene>
<evidence type="ECO:0000313" key="6">
    <source>
        <dbReference type="EMBL" id="CAH2327428.1"/>
    </source>
</evidence>
<dbReference type="GO" id="GO:0005385">
    <property type="term" value="F:zinc ion transmembrane transporter activity"/>
    <property type="evidence" value="ECO:0007669"/>
    <property type="project" value="TreeGrafter"/>
</dbReference>
<feature type="transmembrane region" description="Helical" evidence="5">
    <location>
        <begin position="28"/>
        <end position="49"/>
    </location>
</feature>
<dbReference type="EMBL" id="OW240924">
    <property type="protein sequence ID" value="CAH2327428.1"/>
    <property type="molecule type" value="Genomic_DNA"/>
</dbReference>
<sequence length="315" mass="34256">MGEDADDLVWRPNFDAEPVPVAALEVKLGSLVTMLLLTFLSGLTPLFLFRRQGYLDASGTRRRVLSLISCFCGGVFLATCLLDLLPDYLAGINDALGKINITLHFPLQEFILAMGFFLVLVLEQIVLSYKDYDGSHGETNALLGSQGDVQHAGTDVPHVHIDVNAHSAVRTVILVLSLSLHSVLEGLAVGLLRDTGKVLETCMALLIHKCIISFSLTFKLLQGRLRAKGVLICVFLFSFMSPLGIGLGLVLTENSDPIHQLSRCVLEGIATGTFLYITFLDILPHDLSSSDLHIPKVIVILCGFSVITAVLFLKI</sequence>
<keyword evidence="2 5" id="KW-0812">Transmembrane</keyword>
<organism evidence="6 7">
    <name type="scientific">Pelobates cultripes</name>
    <name type="common">Western spadefoot toad</name>
    <dbReference type="NCBI Taxonomy" id="61616"/>
    <lineage>
        <taxon>Eukaryota</taxon>
        <taxon>Metazoa</taxon>
        <taxon>Chordata</taxon>
        <taxon>Craniata</taxon>
        <taxon>Vertebrata</taxon>
        <taxon>Euteleostomi</taxon>
        <taxon>Amphibia</taxon>
        <taxon>Batrachia</taxon>
        <taxon>Anura</taxon>
        <taxon>Pelobatoidea</taxon>
        <taxon>Pelobatidae</taxon>
        <taxon>Pelobates</taxon>
    </lineage>
</organism>
<evidence type="ECO:0000313" key="7">
    <source>
        <dbReference type="Proteomes" id="UP001295444"/>
    </source>
</evidence>
<dbReference type="GO" id="GO:0005886">
    <property type="term" value="C:plasma membrane"/>
    <property type="evidence" value="ECO:0007669"/>
    <property type="project" value="TreeGrafter"/>
</dbReference>
<feature type="transmembrane region" description="Helical" evidence="5">
    <location>
        <begin position="64"/>
        <end position="85"/>
    </location>
</feature>
<evidence type="ECO:0000256" key="5">
    <source>
        <dbReference type="SAM" id="Phobius"/>
    </source>
</evidence>